<gene>
    <name evidence="1" type="ORF">H640_07079</name>
</gene>
<keyword evidence="2" id="KW-1185">Reference proteome</keyword>
<reference evidence="1 2" key="1">
    <citation type="journal article" date="2013" name="BMC Genomics">
        <title>Comparative genomics reveals distinct host-interacting traits of three major human-associated propionibacteria.</title>
        <authorList>
            <person name="Mak T.N."/>
            <person name="Schmid M."/>
            <person name="Brzuszkiewicz E."/>
            <person name="Zeng G."/>
            <person name="Meyer R."/>
            <person name="Sfanos K.S."/>
            <person name="Brinkmann V."/>
            <person name="Meyer T.F."/>
            <person name="Bruggemann H."/>
        </authorList>
    </citation>
    <scope>NUCLEOTIDE SEQUENCE [LARGE SCALE GENOMIC DNA]</scope>
    <source>
        <strain evidence="1 2">TM11</strain>
    </source>
</reference>
<evidence type="ECO:0000313" key="2">
    <source>
        <dbReference type="Proteomes" id="UP000053711"/>
    </source>
</evidence>
<organism evidence="1 2">
    <name type="scientific">Cutibacterium granulosum TM11</name>
    <dbReference type="NCBI Taxonomy" id="1292373"/>
    <lineage>
        <taxon>Bacteria</taxon>
        <taxon>Bacillati</taxon>
        <taxon>Actinomycetota</taxon>
        <taxon>Actinomycetes</taxon>
        <taxon>Propionibacteriales</taxon>
        <taxon>Propionibacteriaceae</taxon>
        <taxon>Cutibacterium</taxon>
    </lineage>
</organism>
<evidence type="ECO:0000313" key="1">
    <source>
        <dbReference type="EMBL" id="ERF64350.1"/>
    </source>
</evidence>
<name>A0ACB4UML4_9ACTN</name>
<proteinExistence type="predicted"/>
<comment type="caution">
    <text evidence="1">The sequence shown here is derived from an EMBL/GenBank/DDBJ whole genome shotgun (WGS) entry which is preliminary data.</text>
</comment>
<dbReference type="EMBL" id="AOST01000062">
    <property type="protein sequence ID" value="ERF64350.1"/>
    <property type="molecule type" value="Genomic_DNA"/>
</dbReference>
<accession>A0ACB4UML4</accession>
<protein>
    <submittedName>
        <fullName evidence="1">Integral membrane protein</fullName>
    </submittedName>
</protein>
<dbReference type="Proteomes" id="UP000053711">
    <property type="component" value="Unassembled WGS sequence"/>
</dbReference>
<sequence>MRTTEERAFVDDTEAIVRLGSMLLESGTGSYRVKRAMHRAAVALGMDRHDASVSLTEIIATAHRGDNFRTVMREVYRVRVDAARISALEHLSRNLPEPCTAERLEAELDRISRTVKSSWKPWQNTVAGGVACAGFAILNRFTPIDALVVLLAASTGQYVRRRLGSRWLNQFGVAALAAALAGLVYLTIATIFEATGQPVLRGVNGPGYVASLLFLVPGFPMITSILDMARLDFTAGLSRAAYSMGLVISATLSAWIMSLASGMTPLPAEFTLPGAWQWIAFAVATFLGVAGFAILFNSTPRMVLMAAALGTVGNLVRLALGQMGMPNQLAAGLGGLTIGLVTAPLAPRQKVPRITLTVPACVIMVPGAAMYRMMYWLSSDTLQALGYGAEAILTVVCIASGLAVARMLTDPHWAFSKPIPSPHAFRSQPD</sequence>